<evidence type="ECO:0000256" key="2">
    <source>
        <dbReference type="ARBA" id="ARBA00022468"/>
    </source>
</evidence>
<dbReference type="GO" id="GO:0005085">
    <property type="term" value="F:guanyl-nucleotide exchange factor activity"/>
    <property type="evidence" value="ECO:0007669"/>
    <property type="project" value="InterPro"/>
</dbReference>
<dbReference type="GO" id="GO:0006888">
    <property type="term" value="P:endoplasmic reticulum to Golgi vesicle-mediated transport"/>
    <property type="evidence" value="ECO:0007669"/>
    <property type="project" value="UniProtKB-UniRule"/>
</dbReference>
<dbReference type="RefSeq" id="XP_003645030.1">
    <property type="nucleotide sequence ID" value="XM_003644982.1"/>
</dbReference>
<evidence type="ECO:0000313" key="17">
    <source>
        <dbReference type="EMBL" id="AET38213.1"/>
    </source>
</evidence>
<dbReference type="KEGG" id="erc:Ecym_2491"/>
<feature type="region of interest" description="Disordered" evidence="16">
    <location>
        <begin position="831"/>
        <end position="850"/>
    </location>
</feature>
<dbReference type="STRING" id="931890.G8JPV5"/>
<evidence type="ECO:0000256" key="12">
    <source>
        <dbReference type="ARBA" id="ARBA00023136"/>
    </source>
</evidence>
<comment type="function">
    <text evidence="15">Guanine nucleotide-exchange factor (GEF) required for the formation or budding of transport vesicles from the ER.</text>
</comment>
<gene>
    <name evidence="17" type="ordered locus">Ecym_2491</name>
</gene>
<evidence type="ECO:0000256" key="9">
    <source>
        <dbReference type="ARBA" id="ARBA00022968"/>
    </source>
</evidence>
<dbReference type="InterPro" id="IPR015943">
    <property type="entry name" value="WD40/YVTN_repeat-like_dom_sf"/>
</dbReference>
<keyword evidence="4" id="KW-0812">Transmembrane</keyword>
<dbReference type="PANTHER" id="PTHR23284">
    <property type="entry name" value="PROLACTIN REGULATORY ELEMENT BINDING PROTEIN"/>
    <property type="match status" value="1"/>
</dbReference>
<dbReference type="AlphaFoldDB" id="G8JPV5"/>
<dbReference type="GeneID" id="11468254"/>
<keyword evidence="8 15" id="KW-0653">Protein transport</keyword>
<dbReference type="GO" id="GO:0000139">
    <property type="term" value="C:Golgi membrane"/>
    <property type="evidence" value="ECO:0007669"/>
    <property type="project" value="UniProtKB-SubCell"/>
</dbReference>
<keyword evidence="5 15" id="KW-0677">Repeat</keyword>
<accession>G8JPV5</accession>
<keyword evidence="10" id="KW-1133">Transmembrane helix</keyword>
<evidence type="ECO:0000256" key="14">
    <source>
        <dbReference type="ARBA" id="ARBA00061254"/>
    </source>
</evidence>
<evidence type="ECO:0000256" key="16">
    <source>
        <dbReference type="SAM" id="MobiDB-lite"/>
    </source>
</evidence>
<comment type="subcellular location">
    <subcellularLocation>
        <location evidence="15">Endoplasmic reticulum membrane</location>
        <topology evidence="15">Single-pass type II membrane protein</topology>
    </subcellularLocation>
    <subcellularLocation>
        <location evidence="15">Golgi apparatus membrane</location>
        <topology evidence="15">Single-pass type II membrane protein</topology>
    </subcellularLocation>
</comment>
<evidence type="ECO:0000256" key="10">
    <source>
        <dbReference type="ARBA" id="ARBA00022989"/>
    </source>
</evidence>
<evidence type="ECO:0000256" key="1">
    <source>
        <dbReference type="ARBA" id="ARBA00022448"/>
    </source>
</evidence>
<dbReference type="FunCoup" id="G8JPV5">
    <property type="interactions" value="227"/>
</dbReference>
<proteinExistence type="inferred from homology"/>
<evidence type="ECO:0000256" key="5">
    <source>
        <dbReference type="ARBA" id="ARBA00022737"/>
    </source>
</evidence>
<dbReference type="InParanoid" id="G8JPV5"/>
<evidence type="ECO:0000256" key="3">
    <source>
        <dbReference type="ARBA" id="ARBA00022574"/>
    </source>
</evidence>
<sequence length="991" mass="108388">MKLQSTLYNVGYPVYGARFLNNTTLLVTGGGGEGNNGIPNKLTALQLNFQKKKIVKRFRELTLNENDDSPTTLDVAQDIILMGCNENSQKIKSGLPNHHLRKFVYENEHLRFVGAIDLNRSDNPEDYTKLLYMSQDGTVAAIASSVVPTIIRIVNPTNLRETYEVETGNDVKDLHFSSDGKVLAYITSSTLEVISIVTGNFIVRKTDFDRNLNLSKIRFIGEDTILIAASLKKSSGVALIKISLKKGNTSILKTKIVTKKFKSVTSMDVDPKGQLAVLAGSDNSVAIIKLKSFSVGKFFKQVHTFAVTRVSFSPDSKLLISVSAANTIHIVQIPDDFATRTSVWEKLYKIIVNFLLVVILALLIQTSYKHDLHMKAYGSVRKLWNRDSNSGNAFFNDFFQPQKTLVGDVITSKTEPLNTEHSFVNTNDWLTEVRLSTLDIPLTTSQIYELEATATDILYSESQETFDIVSGVSHSGNINYVSSNIVASSKSNNYEEPVQFDSYGLESLSISKSEGTHVSTTESHVASSDTTTNLNEGAYVLTRAAQRLTLQLESSANKGSKDIHEIALESLSSKSIELASPIATKPSLLIESIRDRISSSDDSDSKEFTLTYSTHNDPQSVDKDIPTTATSNDQYLGIEANYSKINLAPENSIFTSSASESSGASMPVSGRLSLLAELESDLDIADQTTASFNLITNSTNIIPTGSSVNKLTTLTNKVPLATKRENFGGQIIIPSAVINVSGILDDYSVGFMDEISSNNNNNNPTFTQDNEVAEEEQENKDIEHGSKILADLASFKSSLTIVNSETTLNPEILSSTADKVDFETFILSSSKETSSHADASTPPKDKDYGSQDQMIDLEEKFLVITPVDESTEIKPISLPSSNGNSDFVKDFKETSSYEAIDSSEQTSRKGILHAVSEMANYVKGSSSNLETHKMVNTVTTTVTENSSLPSVELDSASSIEVITVKEIVKETVFVTERVVETSAAALEHDEL</sequence>
<keyword evidence="2" id="KW-0343">GTPase activation</keyword>
<feature type="compositionally biased region" description="Basic and acidic residues" evidence="16">
    <location>
        <begin position="596"/>
        <end position="607"/>
    </location>
</feature>
<reference evidence="18" key="1">
    <citation type="journal article" date="2012" name="G3 (Bethesda)">
        <title>Pichia sorbitophila, an interspecies yeast hybrid reveals early steps of genome resolution following polyploidization.</title>
        <authorList>
            <person name="Leh Louis V."/>
            <person name="Despons L."/>
            <person name="Friedrich A."/>
            <person name="Martin T."/>
            <person name="Durrens P."/>
            <person name="Casaregola S."/>
            <person name="Neuveglise C."/>
            <person name="Fairhead C."/>
            <person name="Marck C."/>
            <person name="Cruz J.A."/>
            <person name="Straub M.L."/>
            <person name="Kugler V."/>
            <person name="Sacerdot C."/>
            <person name="Uzunov Z."/>
            <person name="Thierry A."/>
            <person name="Weiss S."/>
            <person name="Bleykasten C."/>
            <person name="De Montigny J."/>
            <person name="Jacques N."/>
            <person name="Jung P."/>
            <person name="Lemaire M."/>
            <person name="Mallet S."/>
            <person name="Morel G."/>
            <person name="Richard G.F."/>
            <person name="Sarkar A."/>
            <person name="Savel G."/>
            <person name="Schacherer J."/>
            <person name="Seret M.L."/>
            <person name="Talla E."/>
            <person name="Samson G."/>
            <person name="Jubin C."/>
            <person name="Poulain J."/>
            <person name="Vacherie B."/>
            <person name="Barbe V."/>
            <person name="Pelletier E."/>
            <person name="Sherman D.J."/>
            <person name="Westhof E."/>
            <person name="Weissenbach J."/>
            <person name="Baret P.V."/>
            <person name="Wincker P."/>
            <person name="Gaillardin C."/>
            <person name="Dujon B."/>
            <person name="Souciet J.L."/>
        </authorList>
    </citation>
    <scope>NUCLEOTIDE SEQUENCE [LARGE SCALE GENOMIC DNA]</scope>
    <source>
        <strain evidence="18">CBS 270.75 / DBVPG 7215 / KCTC 17166 / NRRL Y-17582</strain>
    </source>
</reference>
<evidence type="ECO:0000256" key="7">
    <source>
        <dbReference type="ARBA" id="ARBA00022892"/>
    </source>
</evidence>
<dbReference type="InterPro" id="IPR001680">
    <property type="entry name" value="WD40_rpt"/>
</dbReference>
<dbReference type="PANTHER" id="PTHR23284:SF0">
    <property type="entry name" value="PROLACTIN REGULATORY ELEMENT-BINDING PROTEIN"/>
    <property type="match status" value="1"/>
</dbReference>
<dbReference type="HOGENOM" id="CLU_301484_0_0_1"/>
<evidence type="ECO:0000256" key="4">
    <source>
        <dbReference type="ARBA" id="ARBA00022692"/>
    </source>
</evidence>
<keyword evidence="18" id="KW-1185">Reference proteome</keyword>
<keyword evidence="7" id="KW-0931">ER-Golgi transport</keyword>
<keyword evidence="11" id="KW-0333">Golgi apparatus</keyword>
<evidence type="ECO:0000256" key="15">
    <source>
        <dbReference type="RuleBase" id="RU369019"/>
    </source>
</evidence>
<dbReference type="GO" id="GO:0003400">
    <property type="term" value="P:regulation of COPII vesicle coating"/>
    <property type="evidence" value="ECO:0007669"/>
    <property type="project" value="UniProtKB-UniRule"/>
</dbReference>
<evidence type="ECO:0000256" key="8">
    <source>
        <dbReference type="ARBA" id="ARBA00022927"/>
    </source>
</evidence>
<keyword evidence="9" id="KW-0735">Signal-anchor</keyword>
<keyword evidence="6 15" id="KW-0256">Endoplasmic reticulum</keyword>
<dbReference type="InterPro" id="IPR036322">
    <property type="entry name" value="WD40_repeat_dom_sf"/>
</dbReference>
<evidence type="ECO:0000256" key="13">
    <source>
        <dbReference type="ARBA" id="ARBA00023180"/>
    </source>
</evidence>
<dbReference type="EMBL" id="CP002498">
    <property type="protein sequence ID" value="AET38213.1"/>
    <property type="molecule type" value="Genomic_DNA"/>
</dbReference>
<organism evidence="17 18">
    <name type="scientific">Eremothecium cymbalariae (strain CBS 270.75 / DBVPG 7215 / KCTC 17166 / NRRL Y-17582)</name>
    <name type="common">Yeast</name>
    <dbReference type="NCBI Taxonomy" id="931890"/>
    <lineage>
        <taxon>Eukaryota</taxon>
        <taxon>Fungi</taxon>
        <taxon>Dikarya</taxon>
        <taxon>Ascomycota</taxon>
        <taxon>Saccharomycotina</taxon>
        <taxon>Saccharomycetes</taxon>
        <taxon>Saccharomycetales</taxon>
        <taxon>Saccharomycetaceae</taxon>
        <taxon>Eremothecium</taxon>
    </lineage>
</organism>
<dbReference type="Proteomes" id="UP000006790">
    <property type="component" value="Chromosome 2"/>
</dbReference>
<feature type="region of interest" description="Disordered" evidence="16">
    <location>
        <begin position="755"/>
        <end position="781"/>
    </location>
</feature>
<keyword evidence="3 15" id="KW-0853">WD repeat</keyword>
<name>G8JPV5_ERECY</name>
<dbReference type="eggNOG" id="KOG0771">
    <property type="taxonomic scope" value="Eukaryota"/>
</dbReference>
<evidence type="ECO:0000313" key="18">
    <source>
        <dbReference type="Proteomes" id="UP000006790"/>
    </source>
</evidence>
<feature type="compositionally biased region" description="Polar residues" evidence="16">
    <location>
        <begin position="608"/>
        <end position="619"/>
    </location>
</feature>
<dbReference type="Pfam" id="PF00400">
    <property type="entry name" value="WD40"/>
    <property type="match status" value="1"/>
</dbReference>
<evidence type="ECO:0000256" key="6">
    <source>
        <dbReference type="ARBA" id="ARBA00022824"/>
    </source>
</evidence>
<keyword evidence="12" id="KW-0472">Membrane</keyword>
<keyword evidence="13" id="KW-0325">Glycoprotein</keyword>
<dbReference type="GO" id="GO:0005096">
    <property type="term" value="F:GTPase activator activity"/>
    <property type="evidence" value="ECO:0007669"/>
    <property type="project" value="UniProtKB-KW"/>
</dbReference>
<keyword evidence="1 15" id="KW-0813">Transport</keyword>
<dbReference type="GO" id="GO:0015031">
    <property type="term" value="P:protein transport"/>
    <property type="evidence" value="ECO:0007669"/>
    <property type="project" value="UniProtKB-KW"/>
</dbReference>
<dbReference type="FunFam" id="2.130.10.10:FF:000597">
    <property type="entry name" value="Guanine nucleotide-exchange factor SEC12"/>
    <property type="match status" value="1"/>
</dbReference>
<comment type="similarity">
    <text evidence="14 15">Belongs to the WD repeat SEC12 family.</text>
</comment>
<feature type="region of interest" description="Disordered" evidence="16">
    <location>
        <begin position="596"/>
        <end position="628"/>
    </location>
</feature>
<dbReference type="SMART" id="SM00320">
    <property type="entry name" value="WD40"/>
    <property type="match status" value="3"/>
</dbReference>
<dbReference type="SUPFAM" id="SSF50978">
    <property type="entry name" value="WD40 repeat-like"/>
    <property type="match status" value="1"/>
</dbReference>
<dbReference type="Gene3D" id="2.130.10.10">
    <property type="entry name" value="YVTN repeat-like/Quinoprotein amine dehydrogenase"/>
    <property type="match status" value="1"/>
</dbReference>
<protein>
    <recommendedName>
        <fullName evidence="15">Guanine nucleotide-exchange factor SEC12</fullName>
    </recommendedName>
</protein>
<dbReference type="InterPro" id="IPR045260">
    <property type="entry name" value="Sec12-like"/>
</dbReference>
<evidence type="ECO:0000256" key="11">
    <source>
        <dbReference type="ARBA" id="ARBA00023034"/>
    </source>
</evidence>
<dbReference type="OrthoDB" id="2013972at2759"/>
<dbReference type="GO" id="GO:0005789">
    <property type="term" value="C:endoplasmic reticulum membrane"/>
    <property type="evidence" value="ECO:0007669"/>
    <property type="project" value="UniProtKB-SubCell"/>
</dbReference>